<dbReference type="RefSeq" id="WP_074585485.1">
    <property type="nucleotide sequence ID" value="NZ_FMWB01000043.1"/>
</dbReference>
<evidence type="ECO:0008006" key="3">
    <source>
        <dbReference type="Google" id="ProtNLM"/>
    </source>
</evidence>
<sequence length="130" mass="14959">MRRDMDLIRSIMLKLEAWEKSPDAIFVVQDIENDFPIDGYTRDEIVYHYKLIADNGWVDTAGPMRHYRVITFRALTTAGHDFVDSVRDEEVWVMTRDGAKKAGAFTLELLGQLAKGFAKKQIEKHTGIEL</sequence>
<accession>A0A1G5PIT3</accession>
<name>A0A1G5PIT3_9PSED</name>
<dbReference type="EMBL" id="FMWB01000043">
    <property type="protein sequence ID" value="SCZ48959.1"/>
    <property type="molecule type" value="Genomic_DNA"/>
</dbReference>
<dbReference type="AlphaFoldDB" id="A0A1G5PIT3"/>
<protein>
    <recommendedName>
        <fullName evidence="3">DUF2513 domain-containing protein</fullName>
    </recommendedName>
</protein>
<dbReference type="OrthoDB" id="6960201at2"/>
<gene>
    <name evidence="1" type="ORF">SAMN05216279_1434</name>
</gene>
<organism evidence="1 2">
    <name type="scientific">Pseudomonas oryzihabitans</name>
    <dbReference type="NCBI Taxonomy" id="47885"/>
    <lineage>
        <taxon>Bacteria</taxon>
        <taxon>Pseudomonadati</taxon>
        <taxon>Pseudomonadota</taxon>
        <taxon>Gammaproteobacteria</taxon>
        <taxon>Pseudomonadales</taxon>
        <taxon>Pseudomonadaceae</taxon>
        <taxon>Pseudomonas</taxon>
    </lineage>
</organism>
<dbReference type="Pfam" id="PF10711">
    <property type="entry name" value="DUF2513"/>
    <property type="match status" value="1"/>
</dbReference>
<reference evidence="2" key="1">
    <citation type="submission" date="2016-10" db="EMBL/GenBank/DDBJ databases">
        <authorList>
            <person name="de Groot N.N."/>
        </authorList>
    </citation>
    <scope>NUCLEOTIDE SEQUENCE [LARGE SCALE GENOMIC DNA]</scope>
    <source>
        <strain evidence="2">DSM 15758</strain>
    </source>
</reference>
<dbReference type="Proteomes" id="UP000183046">
    <property type="component" value="Unassembled WGS sequence"/>
</dbReference>
<dbReference type="InterPro" id="IPR019650">
    <property type="entry name" value="DUF2513"/>
</dbReference>
<comment type="caution">
    <text evidence="1">The sequence shown here is derived from an EMBL/GenBank/DDBJ whole genome shotgun (WGS) entry which is preliminary data.</text>
</comment>
<evidence type="ECO:0000313" key="2">
    <source>
        <dbReference type="Proteomes" id="UP000183046"/>
    </source>
</evidence>
<evidence type="ECO:0000313" key="1">
    <source>
        <dbReference type="EMBL" id="SCZ48959.1"/>
    </source>
</evidence>
<proteinExistence type="predicted"/>